<evidence type="ECO:0000313" key="3">
    <source>
        <dbReference type="EMBL" id="MFC3052514.1"/>
    </source>
</evidence>
<dbReference type="EC" id="1.-.-.-" evidence="3"/>
<dbReference type="Gene3D" id="3.50.50.60">
    <property type="entry name" value="FAD/NAD(P)-binding domain"/>
    <property type="match status" value="1"/>
</dbReference>
<dbReference type="Gene3D" id="3.30.9.10">
    <property type="entry name" value="D-Amino Acid Oxidase, subunit A, domain 2"/>
    <property type="match status" value="1"/>
</dbReference>
<dbReference type="GO" id="GO:0016491">
    <property type="term" value="F:oxidoreductase activity"/>
    <property type="evidence" value="ECO:0007669"/>
    <property type="project" value="UniProtKB-KW"/>
</dbReference>
<keyword evidence="4" id="KW-1185">Reference proteome</keyword>
<dbReference type="Pfam" id="PF01266">
    <property type="entry name" value="DAO"/>
    <property type="match status" value="1"/>
</dbReference>
<dbReference type="InterPro" id="IPR006076">
    <property type="entry name" value="FAD-dep_OxRdtase"/>
</dbReference>
<dbReference type="PANTHER" id="PTHR13847">
    <property type="entry name" value="SARCOSINE DEHYDROGENASE-RELATED"/>
    <property type="match status" value="1"/>
</dbReference>
<keyword evidence="1 3" id="KW-0560">Oxidoreductase</keyword>
<dbReference type="PANTHER" id="PTHR13847:SF287">
    <property type="entry name" value="FAD-DEPENDENT OXIDOREDUCTASE DOMAIN-CONTAINING PROTEIN 1"/>
    <property type="match status" value="1"/>
</dbReference>
<dbReference type="SUPFAM" id="SSF51905">
    <property type="entry name" value="FAD/NAD(P)-binding domain"/>
    <property type="match status" value="1"/>
</dbReference>
<organism evidence="3 4">
    <name type="scientific">Kordiimonas pumila</name>
    <dbReference type="NCBI Taxonomy" id="2161677"/>
    <lineage>
        <taxon>Bacteria</taxon>
        <taxon>Pseudomonadati</taxon>
        <taxon>Pseudomonadota</taxon>
        <taxon>Alphaproteobacteria</taxon>
        <taxon>Kordiimonadales</taxon>
        <taxon>Kordiimonadaceae</taxon>
        <taxon>Kordiimonas</taxon>
    </lineage>
</organism>
<accession>A0ABV7D751</accession>
<gene>
    <name evidence="3" type="ORF">ACFOKA_11430</name>
</gene>
<protein>
    <submittedName>
        <fullName evidence="3">NAD(P)/FAD-dependent oxidoreductase</fullName>
        <ecNumber evidence="3">1.-.-.-</ecNumber>
    </submittedName>
</protein>
<dbReference type="InterPro" id="IPR036188">
    <property type="entry name" value="FAD/NAD-bd_sf"/>
</dbReference>
<evidence type="ECO:0000259" key="2">
    <source>
        <dbReference type="Pfam" id="PF01266"/>
    </source>
</evidence>
<evidence type="ECO:0000256" key="1">
    <source>
        <dbReference type="ARBA" id="ARBA00023002"/>
    </source>
</evidence>
<dbReference type="Proteomes" id="UP001595444">
    <property type="component" value="Unassembled WGS sequence"/>
</dbReference>
<dbReference type="RefSeq" id="WP_194213825.1">
    <property type="nucleotide sequence ID" value="NZ_CP061205.1"/>
</dbReference>
<name>A0ABV7D751_9PROT</name>
<dbReference type="EMBL" id="JBHRSL010000010">
    <property type="protein sequence ID" value="MFC3052514.1"/>
    <property type="molecule type" value="Genomic_DNA"/>
</dbReference>
<evidence type="ECO:0000313" key="4">
    <source>
        <dbReference type="Proteomes" id="UP001595444"/>
    </source>
</evidence>
<comment type="caution">
    <text evidence="3">The sequence shown here is derived from an EMBL/GenBank/DDBJ whole genome shotgun (WGS) entry which is preliminary data.</text>
</comment>
<reference evidence="4" key="1">
    <citation type="journal article" date="2019" name="Int. J. Syst. Evol. Microbiol.">
        <title>The Global Catalogue of Microorganisms (GCM) 10K type strain sequencing project: providing services to taxonomists for standard genome sequencing and annotation.</title>
        <authorList>
            <consortium name="The Broad Institute Genomics Platform"/>
            <consortium name="The Broad Institute Genome Sequencing Center for Infectious Disease"/>
            <person name="Wu L."/>
            <person name="Ma J."/>
        </authorList>
    </citation>
    <scope>NUCLEOTIDE SEQUENCE [LARGE SCALE GENOMIC DNA]</scope>
    <source>
        <strain evidence="4">KCTC 62164</strain>
    </source>
</reference>
<feature type="domain" description="FAD dependent oxidoreductase" evidence="2">
    <location>
        <begin position="6"/>
        <end position="349"/>
    </location>
</feature>
<sequence length="375" mass="39963">MMQKTDFLIIGAGIAGASTAFHLAGKADVLVIDMEDQAGYHTTGRSAAFYAETYGGPAIQPLTTASKGFYYNQPVGFADTEIKSPLGALYIFKESQRAIAQQLYAVQKKALPDIEMLDEVGVLKLMPALQPGLFAGGIYDPNCCRLDVAALHGAYIKGAKKAGVKFMLGAGLEAASYDGSLWHVKTRTGDIQAKVLVNAAGAWGDVVADIAGINPVGLKPLRRTIITVPNPKGKPFEAGYPVTLDIEDSFYFKPEGTGYLVSPADETLSAACDAQPELEDIAYAAEYFGQATGTEVTTILSKWAGLRTFAPDRVPVIGHAPDNPAFFWNVGQGGYGIQTAPAWSELVASMLLGINMPEYMRAACVDPSLYSPARF</sequence>
<proteinExistence type="predicted"/>